<accession>A0ABQ1MCX7</accession>
<dbReference type="Proteomes" id="UP000637769">
    <property type="component" value="Unassembled WGS sequence"/>
</dbReference>
<evidence type="ECO:0000256" key="1">
    <source>
        <dbReference type="SAM" id="Phobius"/>
    </source>
</evidence>
<reference evidence="3" key="1">
    <citation type="journal article" date="2019" name="Int. J. Syst. Evol. Microbiol.">
        <title>The Global Catalogue of Microorganisms (GCM) 10K type strain sequencing project: providing services to taxonomists for standard genome sequencing and annotation.</title>
        <authorList>
            <consortium name="The Broad Institute Genomics Platform"/>
            <consortium name="The Broad Institute Genome Sequencing Center for Infectious Disease"/>
            <person name="Wu L."/>
            <person name="Ma J."/>
        </authorList>
    </citation>
    <scope>NUCLEOTIDE SEQUENCE [LARGE SCALE GENOMIC DNA]</scope>
    <source>
        <strain evidence="3">CCM 7132</strain>
    </source>
</reference>
<keyword evidence="1" id="KW-0472">Membrane</keyword>
<comment type="caution">
    <text evidence="2">The sequence shown here is derived from an EMBL/GenBank/DDBJ whole genome shotgun (WGS) entry which is preliminary data.</text>
</comment>
<evidence type="ECO:0000313" key="3">
    <source>
        <dbReference type="Proteomes" id="UP000637769"/>
    </source>
</evidence>
<keyword evidence="1" id="KW-0812">Transmembrane</keyword>
<protein>
    <submittedName>
        <fullName evidence="2">Uncharacterized protein</fullName>
    </submittedName>
</protein>
<name>A0ABQ1MCX7_9PROT</name>
<keyword evidence="3" id="KW-1185">Reference proteome</keyword>
<sequence length="65" mass="8050">MHFLFAPKNRCIRNLNTIFYAQLIIIMLKYNLRIIYKYKYKYKYKFQKYLSRLTFSRGVSHDMAA</sequence>
<feature type="transmembrane region" description="Helical" evidence="1">
    <location>
        <begin position="17"/>
        <end position="36"/>
    </location>
</feature>
<keyword evidence="1" id="KW-1133">Transmembrane helix</keyword>
<proteinExistence type="predicted"/>
<evidence type="ECO:0000313" key="2">
    <source>
        <dbReference type="EMBL" id="GGC37643.1"/>
    </source>
</evidence>
<gene>
    <name evidence="2" type="ORF">GCM10007207_23960</name>
</gene>
<dbReference type="EMBL" id="BMCH01000006">
    <property type="protein sequence ID" value="GGC37643.1"/>
    <property type="molecule type" value="Genomic_DNA"/>
</dbReference>
<organism evidence="2 3">
    <name type="scientific">Asaia siamensis</name>
    <dbReference type="NCBI Taxonomy" id="110479"/>
    <lineage>
        <taxon>Bacteria</taxon>
        <taxon>Pseudomonadati</taxon>
        <taxon>Pseudomonadota</taxon>
        <taxon>Alphaproteobacteria</taxon>
        <taxon>Acetobacterales</taxon>
        <taxon>Acetobacteraceae</taxon>
        <taxon>Asaia</taxon>
    </lineage>
</organism>